<comment type="similarity">
    <text evidence="1">Belongs to the polyadenylate-binding protein type-1 family.</text>
</comment>
<dbReference type="SUPFAM" id="SSF54928">
    <property type="entry name" value="RNA-binding domain, RBD"/>
    <property type="match status" value="1"/>
</dbReference>
<reference evidence="5 6" key="1">
    <citation type="submission" date="2019-03" db="EMBL/GenBank/DDBJ databases">
        <title>Single cell metagenomics reveals metabolic interactions within the superorganism composed of flagellate Streblomastix strix and complex community of Bacteroidetes bacteria on its surface.</title>
        <authorList>
            <person name="Treitli S.C."/>
            <person name="Kolisko M."/>
            <person name="Husnik F."/>
            <person name="Keeling P."/>
            <person name="Hampl V."/>
        </authorList>
    </citation>
    <scope>NUCLEOTIDE SEQUENCE [LARGE SCALE GENOMIC DNA]</scope>
    <source>
        <strain evidence="5">ST1C</strain>
    </source>
</reference>
<gene>
    <name evidence="5" type="ORF">EZS28_034674</name>
</gene>
<dbReference type="Proteomes" id="UP000324800">
    <property type="component" value="Unassembled WGS sequence"/>
</dbReference>
<evidence type="ECO:0000256" key="2">
    <source>
        <dbReference type="PROSITE-ProRule" id="PRU00176"/>
    </source>
</evidence>
<proteinExistence type="inferred from homology"/>
<comment type="caution">
    <text evidence="5">The sequence shown here is derived from an EMBL/GenBank/DDBJ whole genome shotgun (WGS) entry which is preliminary data.</text>
</comment>
<dbReference type="CDD" id="cd00590">
    <property type="entry name" value="RRM_SF"/>
    <property type="match status" value="1"/>
</dbReference>
<dbReference type="InterPro" id="IPR035979">
    <property type="entry name" value="RBD_domain_sf"/>
</dbReference>
<keyword evidence="2" id="KW-0694">RNA-binding</keyword>
<dbReference type="InterPro" id="IPR036053">
    <property type="entry name" value="PABP-dom"/>
</dbReference>
<dbReference type="InterPro" id="IPR012677">
    <property type="entry name" value="Nucleotide-bd_a/b_plait_sf"/>
</dbReference>
<feature type="non-terminal residue" evidence="5">
    <location>
        <position position="353"/>
    </location>
</feature>
<evidence type="ECO:0000259" key="4">
    <source>
        <dbReference type="PROSITE" id="PS51309"/>
    </source>
</evidence>
<organism evidence="5 6">
    <name type="scientific">Streblomastix strix</name>
    <dbReference type="NCBI Taxonomy" id="222440"/>
    <lineage>
        <taxon>Eukaryota</taxon>
        <taxon>Metamonada</taxon>
        <taxon>Preaxostyla</taxon>
        <taxon>Oxymonadida</taxon>
        <taxon>Streblomastigidae</taxon>
        <taxon>Streblomastix</taxon>
    </lineage>
</organism>
<dbReference type="GO" id="GO:0003723">
    <property type="term" value="F:RNA binding"/>
    <property type="evidence" value="ECO:0007669"/>
    <property type="project" value="UniProtKB-UniRule"/>
</dbReference>
<dbReference type="EMBL" id="SNRW01016002">
    <property type="protein sequence ID" value="KAA6369799.1"/>
    <property type="molecule type" value="Genomic_DNA"/>
</dbReference>
<dbReference type="PROSITE" id="PS50102">
    <property type="entry name" value="RRM"/>
    <property type="match status" value="1"/>
</dbReference>
<feature type="domain" description="PABC" evidence="4">
    <location>
        <begin position="153"/>
        <end position="230"/>
    </location>
</feature>
<dbReference type="SUPFAM" id="SSF63570">
    <property type="entry name" value="PABC (PABP) domain"/>
    <property type="match status" value="1"/>
</dbReference>
<evidence type="ECO:0000259" key="3">
    <source>
        <dbReference type="PROSITE" id="PS50102"/>
    </source>
</evidence>
<feature type="domain" description="RRM" evidence="3">
    <location>
        <begin position="72"/>
        <end position="164"/>
    </location>
</feature>
<sequence>DGTVDFGSKKEPGDIKFSGKTVCYKNNGCIIHMNNTEIAGNAKIEDGQTVALELNMSTTPRTLTFFINGQQQPISVNNIPSSIKFCVQWSLIVKWTGDLSEDDLQLLFNPLGAENVVMLKREVGIDEKQAQINFKTQLDAQNALDQTNNKIIKGSVLEIKMQQQKIQNQINSLGELLYEQIEKIDKLNAGKITGMLLEHDIQDLDKMLEDPHQLLNKIQKAQKDLGIAVANEQAPLGPIKPDAIFQDQKTSQQQGNAIIHAPDNYNHSTIAYKPVIAKGIVRFEGIFQNYKDFPFQIGISESSVTFIPKKKPGDIKYKGKTVCYKNNGCIIHMNNTEIAGNAKIEDGQTVALE</sequence>
<evidence type="ECO:0000256" key="1">
    <source>
        <dbReference type="ARBA" id="ARBA00008557"/>
    </source>
</evidence>
<dbReference type="OrthoDB" id="19742at2759"/>
<dbReference type="InterPro" id="IPR000504">
    <property type="entry name" value="RRM_dom"/>
</dbReference>
<dbReference type="AlphaFoldDB" id="A0A5J4UGZ4"/>
<evidence type="ECO:0000313" key="5">
    <source>
        <dbReference type="EMBL" id="KAA6369799.1"/>
    </source>
</evidence>
<feature type="non-terminal residue" evidence="5">
    <location>
        <position position="1"/>
    </location>
</feature>
<dbReference type="Pfam" id="PF00658">
    <property type="entry name" value="MLLE"/>
    <property type="match status" value="1"/>
</dbReference>
<accession>A0A5J4UGZ4</accession>
<dbReference type="Gene3D" id="3.30.70.330">
    <property type="match status" value="1"/>
</dbReference>
<name>A0A5J4UGZ4_9EUKA</name>
<dbReference type="SMART" id="SM00517">
    <property type="entry name" value="PolyA"/>
    <property type="match status" value="1"/>
</dbReference>
<dbReference type="InterPro" id="IPR002004">
    <property type="entry name" value="PABP_HYD_C"/>
</dbReference>
<dbReference type="PROSITE" id="PS51309">
    <property type="entry name" value="PABC"/>
    <property type="match status" value="1"/>
</dbReference>
<evidence type="ECO:0008006" key="7">
    <source>
        <dbReference type="Google" id="ProtNLM"/>
    </source>
</evidence>
<dbReference type="Gene3D" id="1.10.1900.10">
    <property type="entry name" value="c-terminal domain of poly(a) binding protein"/>
    <property type="match status" value="1"/>
</dbReference>
<evidence type="ECO:0000313" key="6">
    <source>
        <dbReference type="Proteomes" id="UP000324800"/>
    </source>
</evidence>
<protein>
    <recommendedName>
        <fullName evidence="7">RRM domain-containing protein</fullName>
    </recommendedName>
</protein>
<dbReference type="Pfam" id="PF00076">
    <property type="entry name" value="RRM_1"/>
    <property type="match status" value="1"/>
</dbReference>